<dbReference type="Pfam" id="PF04932">
    <property type="entry name" value="Wzy_C"/>
    <property type="match status" value="1"/>
</dbReference>
<feature type="transmembrane region" description="Helical" evidence="5">
    <location>
        <begin position="40"/>
        <end position="58"/>
    </location>
</feature>
<feature type="transmembrane region" description="Helical" evidence="5">
    <location>
        <begin position="12"/>
        <end position="34"/>
    </location>
</feature>
<feature type="transmembrane region" description="Helical" evidence="5">
    <location>
        <begin position="127"/>
        <end position="150"/>
    </location>
</feature>
<feature type="transmembrane region" description="Helical" evidence="5">
    <location>
        <begin position="213"/>
        <end position="229"/>
    </location>
</feature>
<evidence type="ECO:0000256" key="3">
    <source>
        <dbReference type="ARBA" id="ARBA00022989"/>
    </source>
</evidence>
<keyword evidence="8" id="KW-1185">Reference proteome</keyword>
<keyword evidence="3 5" id="KW-1133">Transmembrane helix</keyword>
<feature type="domain" description="O-antigen ligase-related" evidence="6">
    <location>
        <begin position="196"/>
        <end position="350"/>
    </location>
</feature>
<dbReference type="AlphaFoldDB" id="A0A2D0NK61"/>
<dbReference type="InterPro" id="IPR051533">
    <property type="entry name" value="WaaL-like"/>
</dbReference>
<dbReference type="PANTHER" id="PTHR37422">
    <property type="entry name" value="TEICHURONIC ACID BIOSYNTHESIS PROTEIN TUAE"/>
    <property type="match status" value="1"/>
</dbReference>
<keyword evidence="2 5" id="KW-0812">Transmembrane</keyword>
<name>A0A2D0NK61_FLAN2</name>
<evidence type="ECO:0000313" key="8">
    <source>
        <dbReference type="Proteomes" id="UP000223913"/>
    </source>
</evidence>
<feature type="transmembrane region" description="Helical" evidence="5">
    <location>
        <begin position="234"/>
        <end position="251"/>
    </location>
</feature>
<evidence type="ECO:0000256" key="5">
    <source>
        <dbReference type="SAM" id="Phobius"/>
    </source>
</evidence>
<sequence>MQLKIDIHQLLFGLFCLYGFLLPFEYILEFWLGIDTILKPYRIVNLFIIGVFIVKFFRQGIEIREDIKRDVFLYAIFAYGLVLTFFRMMTAPFALGYFLNDLFQSGLYLLAFFIFKTLALDDRQMILVFRSFALGLVLNSAYMFYNFVLVGRGTRDAGFMDNPNYAALGLVAIMTFFLLKMDRARSLLRRLGYGGLLLFLLYVFIITGSRTGLILLILAVAIAFFFISFRNKVGLIVAGSALLVLLIPRNNEALDLGGPLVLVNRVMESFDSDEEDVRFVIWRGTIRALEETGYVGMGIGQYKANFSSFFSQESNKLILEVVNRGYHLSTHNDYLAILTEYGMPGLFLYLIFLFQSVRSRVQELFRPYATETGHLLRIFSFILLAVIILFGMAAENFQNQLFWFLLMVATKTSIPDVQAED</sequence>
<feature type="transmembrane region" description="Helical" evidence="5">
    <location>
        <begin position="375"/>
        <end position="394"/>
    </location>
</feature>
<feature type="transmembrane region" description="Helical" evidence="5">
    <location>
        <begin position="334"/>
        <end position="354"/>
    </location>
</feature>
<dbReference type="Proteomes" id="UP000223913">
    <property type="component" value="Unassembled WGS sequence"/>
</dbReference>
<protein>
    <recommendedName>
        <fullName evidence="6">O-antigen ligase-related domain-containing protein</fullName>
    </recommendedName>
</protein>
<accession>A0A2D0NK61</accession>
<feature type="transmembrane region" description="Helical" evidence="5">
    <location>
        <begin position="162"/>
        <end position="179"/>
    </location>
</feature>
<dbReference type="OrthoDB" id="665122at2"/>
<dbReference type="GO" id="GO:0016020">
    <property type="term" value="C:membrane"/>
    <property type="evidence" value="ECO:0007669"/>
    <property type="project" value="UniProtKB-SubCell"/>
</dbReference>
<evidence type="ECO:0000256" key="2">
    <source>
        <dbReference type="ARBA" id="ARBA00022692"/>
    </source>
</evidence>
<proteinExistence type="predicted"/>
<comment type="caution">
    <text evidence="7">The sequence shown here is derived from an EMBL/GenBank/DDBJ whole genome shotgun (WGS) entry which is preliminary data.</text>
</comment>
<comment type="subcellular location">
    <subcellularLocation>
        <location evidence="1">Membrane</location>
        <topology evidence="1">Multi-pass membrane protein</topology>
    </subcellularLocation>
</comment>
<feature type="transmembrane region" description="Helical" evidence="5">
    <location>
        <begin position="191"/>
        <end position="207"/>
    </location>
</feature>
<dbReference type="InterPro" id="IPR007016">
    <property type="entry name" value="O-antigen_ligase-rel_domated"/>
</dbReference>
<reference evidence="7 8" key="1">
    <citation type="submission" date="2017-10" db="EMBL/GenBank/DDBJ databases">
        <title>The draft genome sequence of Lewinella nigricans NBRC 102662.</title>
        <authorList>
            <person name="Wang K."/>
        </authorList>
    </citation>
    <scope>NUCLEOTIDE SEQUENCE [LARGE SCALE GENOMIC DNA]</scope>
    <source>
        <strain evidence="7 8">NBRC 102662</strain>
    </source>
</reference>
<dbReference type="EMBL" id="PDUD01000001">
    <property type="protein sequence ID" value="PHN08599.1"/>
    <property type="molecule type" value="Genomic_DNA"/>
</dbReference>
<dbReference type="RefSeq" id="WP_099148189.1">
    <property type="nucleotide sequence ID" value="NZ_PDUD01000001.1"/>
</dbReference>
<dbReference type="PANTHER" id="PTHR37422:SF13">
    <property type="entry name" value="LIPOPOLYSACCHARIDE BIOSYNTHESIS PROTEIN PA4999-RELATED"/>
    <property type="match status" value="1"/>
</dbReference>
<organism evidence="7 8">
    <name type="scientific">Flavilitoribacter nigricans (strain ATCC 23147 / DSM 23189 / NBRC 102662 / NCIMB 1420 / SS-2)</name>
    <name type="common">Lewinella nigricans</name>
    <dbReference type="NCBI Taxonomy" id="1122177"/>
    <lineage>
        <taxon>Bacteria</taxon>
        <taxon>Pseudomonadati</taxon>
        <taxon>Bacteroidota</taxon>
        <taxon>Saprospiria</taxon>
        <taxon>Saprospirales</taxon>
        <taxon>Lewinellaceae</taxon>
        <taxon>Flavilitoribacter</taxon>
    </lineage>
</organism>
<evidence type="ECO:0000313" key="7">
    <source>
        <dbReference type="EMBL" id="PHN08599.1"/>
    </source>
</evidence>
<evidence type="ECO:0000259" key="6">
    <source>
        <dbReference type="Pfam" id="PF04932"/>
    </source>
</evidence>
<feature type="transmembrane region" description="Helical" evidence="5">
    <location>
        <begin position="70"/>
        <end position="89"/>
    </location>
</feature>
<gene>
    <name evidence="7" type="ORF">CRP01_01420</name>
</gene>
<evidence type="ECO:0000256" key="1">
    <source>
        <dbReference type="ARBA" id="ARBA00004141"/>
    </source>
</evidence>
<feature type="transmembrane region" description="Helical" evidence="5">
    <location>
        <begin position="95"/>
        <end position="115"/>
    </location>
</feature>
<evidence type="ECO:0000256" key="4">
    <source>
        <dbReference type="ARBA" id="ARBA00023136"/>
    </source>
</evidence>
<keyword evidence="4 5" id="KW-0472">Membrane</keyword>